<dbReference type="SUPFAM" id="SSF55681">
    <property type="entry name" value="Class II aaRS and biotin synthetases"/>
    <property type="match status" value="1"/>
</dbReference>
<dbReference type="RefSeq" id="WP_080887626.1">
    <property type="nucleotide sequence ID" value="NZ_LT828648.1"/>
</dbReference>
<evidence type="ECO:0000313" key="3">
    <source>
        <dbReference type="Proteomes" id="UP000192042"/>
    </source>
</evidence>
<dbReference type="PROSITE" id="PS51733">
    <property type="entry name" value="BPL_LPL_CATALYTIC"/>
    <property type="match status" value="1"/>
</dbReference>
<dbReference type="InterPro" id="IPR004143">
    <property type="entry name" value="BPL_LPL_catalytic"/>
</dbReference>
<protein>
    <submittedName>
        <fullName evidence="2">Biotin/lipoate A/B protein ligase</fullName>
    </submittedName>
</protein>
<dbReference type="PANTHER" id="PTHR43679">
    <property type="entry name" value="OCTANOYLTRANSFERASE LIPM-RELATED"/>
    <property type="match status" value="1"/>
</dbReference>
<dbReference type="PANTHER" id="PTHR43679:SF2">
    <property type="entry name" value="OCTANOYL-[GCVH]:PROTEIN N-OCTANOYLTRANSFERASE"/>
    <property type="match status" value="1"/>
</dbReference>
<dbReference type="GO" id="GO:0016874">
    <property type="term" value="F:ligase activity"/>
    <property type="evidence" value="ECO:0007669"/>
    <property type="project" value="UniProtKB-KW"/>
</dbReference>
<accession>A0A1W1I8Q9</accession>
<feature type="domain" description="BPL/LPL catalytic" evidence="1">
    <location>
        <begin position="44"/>
        <end position="231"/>
    </location>
</feature>
<dbReference type="CDD" id="cd16443">
    <property type="entry name" value="LplA"/>
    <property type="match status" value="1"/>
</dbReference>
<keyword evidence="2" id="KW-0436">Ligase</keyword>
<dbReference type="InterPro" id="IPR050664">
    <property type="entry name" value="Octanoyltrans_LipM/LipL"/>
</dbReference>
<dbReference type="STRING" id="1325564.NSJP_3229"/>
<gene>
    <name evidence="2" type="ORF">NSJP_3229</name>
</gene>
<evidence type="ECO:0000313" key="2">
    <source>
        <dbReference type="EMBL" id="SLM49396.1"/>
    </source>
</evidence>
<dbReference type="AlphaFoldDB" id="A0A1W1I8Q9"/>
<dbReference type="Pfam" id="PF21948">
    <property type="entry name" value="LplA-B_cat"/>
    <property type="match status" value="1"/>
</dbReference>
<dbReference type="Gene3D" id="3.30.930.10">
    <property type="entry name" value="Bira Bifunctional Protein, Domain 2"/>
    <property type="match status" value="1"/>
</dbReference>
<dbReference type="Proteomes" id="UP000192042">
    <property type="component" value="Chromosome I"/>
</dbReference>
<dbReference type="KEGG" id="nja:NSJP_3229"/>
<name>A0A1W1I8Q9_9BACT</name>
<keyword evidence="3" id="KW-1185">Reference proteome</keyword>
<dbReference type="InterPro" id="IPR045864">
    <property type="entry name" value="aa-tRNA-synth_II/BPL/LPL"/>
</dbReference>
<sequence length="250" mass="28240">MDIPPISTPSANGRHRFRLLDLTLPSPVENIALDEVLLDQMEEHGGEPLLRFWESDRCFVVLGRSSRAGDDVHVAACERDGVEILRRISGGGTVLQGPGCLSYALVARQDLHPDLESIRTTNRFVLDRIASVIRRWEPDTVFCGISDLAVGERKISGNAQRRTRRSLLFHGTLLHGMDGALIARYLKQPARQPNYRQDRPHEDFVRTIDAKPDDLKQAMALVWHAVLPSVEWTESRLQAGIRNVLERSRR</sequence>
<evidence type="ECO:0000259" key="1">
    <source>
        <dbReference type="PROSITE" id="PS51733"/>
    </source>
</evidence>
<organism evidence="2 3">
    <name type="scientific">Nitrospira japonica</name>
    <dbReference type="NCBI Taxonomy" id="1325564"/>
    <lineage>
        <taxon>Bacteria</taxon>
        <taxon>Pseudomonadati</taxon>
        <taxon>Nitrospirota</taxon>
        <taxon>Nitrospiria</taxon>
        <taxon>Nitrospirales</taxon>
        <taxon>Nitrospiraceae</taxon>
        <taxon>Nitrospira</taxon>
    </lineage>
</organism>
<reference evidence="2 3" key="1">
    <citation type="submission" date="2017-03" db="EMBL/GenBank/DDBJ databases">
        <authorList>
            <person name="Afonso C.L."/>
            <person name="Miller P.J."/>
            <person name="Scott M.A."/>
            <person name="Spackman E."/>
            <person name="Goraichik I."/>
            <person name="Dimitrov K.M."/>
            <person name="Suarez D.L."/>
            <person name="Swayne D.E."/>
        </authorList>
    </citation>
    <scope>NUCLEOTIDE SEQUENCE [LARGE SCALE GENOMIC DNA]</scope>
    <source>
        <strain evidence="2">Genome sequencing of Nitrospira japonica strain NJ11</strain>
    </source>
</reference>
<dbReference type="OrthoDB" id="9788148at2"/>
<dbReference type="EMBL" id="LT828648">
    <property type="protein sequence ID" value="SLM49396.1"/>
    <property type="molecule type" value="Genomic_DNA"/>
</dbReference>
<proteinExistence type="predicted"/>